<comment type="caution">
    <text evidence="3">The sequence shown here is derived from an EMBL/GenBank/DDBJ whole genome shotgun (WGS) entry which is preliminary data.</text>
</comment>
<feature type="chain" id="PRO_5012697809" description="Outer membrane protein beta-barrel domain-containing protein" evidence="2">
    <location>
        <begin position="22"/>
        <end position="346"/>
    </location>
</feature>
<accession>A0A2A4G5V6</accession>
<proteinExistence type="predicted"/>
<dbReference type="EMBL" id="NBWU01000005">
    <property type="protein sequence ID" value="PCE63368.1"/>
    <property type="molecule type" value="Genomic_DNA"/>
</dbReference>
<evidence type="ECO:0000313" key="4">
    <source>
        <dbReference type="Proteomes" id="UP000219559"/>
    </source>
</evidence>
<keyword evidence="4" id="KW-1185">Reference proteome</keyword>
<keyword evidence="2" id="KW-0732">Signal</keyword>
<feature type="coiled-coil region" evidence="1">
    <location>
        <begin position="27"/>
        <end position="55"/>
    </location>
</feature>
<evidence type="ECO:0000256" key="2">
    <source>
        <dbReference type="SAM" id="SignalP"/>
    </source>
</evidence>
<gene>
    <name evidence="3" type="ORF">B7P33_14210</name>
</gene>
<evidence type="ECO:0008006" key="5">
    <source>
        <dbReference type="Google" id="ProtNLM"/>
    </source>
</evidence>
<dbReference type="AlphaFoldDB" id="A0A2A4G5V6"/>
<reference evidence="3 4" key="1">
    <citation type="submission" date="2017-04" db="EMBL/GenBank/DDBJ databases">
        <title>A new member of the family Flavobacteriaceae isolated from ascidians.</title>
        <authorList>
            <person name="Chen L."/>
        </authorList>
    </citation>
    <scope>NUCLEOTIDE SEQUENCE [LARGE SCALE GENOMIC DNA]</scope>
    <source>
        <strain evidence="3 4">HQA918</strain>
    </source>
</reference>
<keyword evidence="1" id="KW-0175">Coiled coil</keyword>
<dbReference type="OrthoDB" id="1466811at2"/>
<evidence type="ECO:0000313" key="3">
    <source>
        <dbReference type="EMBL" id="PCE63368.1"/>
    </source>
</evidence>
<feature type="signal peptide" evidence="2">
    <location>
        <begin position="1"/>
        <end position="21"/>
    </location>
</feature>
<sequence>MTIKKVFTVTLLFLVFGGVFAQTTVNKEVYEQKKEAIIQEEKEALKKMLEDINARFDRGEITQEEVTQLKEEAAKKHALNIEDRILILDSQIAIHTRNEEEKEEKEDFNEWVYEEDDNLYIRISNIGCCDKVVYDRRTYLDVVMAAGFNNTIIDGESFNDTPYKIGGSRFFDIGLAWRTRVFKHSNWLRLNYGFSFQFNGLKPDDNKYFVDNDGQIELEEFEYDLDKAKLRMDNLVFPVYFEIGPSKYREYDNRIRYSTYRRFRLGLGGYAGFNLSTMQKLKYNKDGDNVKDKRENSYQVNSFVYGLSGYMGWGDVQLYVKYDLNPLFKNQTVEQRNIGVGLRWSL</sequence>
<dbReference type="Proteomes" id="UP000219559">
    <property type="component" value="Unassembled WGS sequence"/>
</dbReference>
<dbReference type="RefSeq" id="WP_097443322.1">
    <property type="nucleotide sequence ID" value="NZ_NBWU01000005.1"/>
</dbReference>
<organism evidence="3 4">
    <name type="scientific">Sediminicola luteus</name>
    <dbReference type="NCBI Taxonomy" id="319238"/>
    <lineage>
        <taxon>Bacteria</taxon>
        <taxon>Pseudomonadati</taxon>
        <taxon>Bacteroidota</taxon>
        <taxon>Flavobacteriia</taxon>
        <taxon>Flavobacteriales</taxon>
        <taxon>Flavobacteriaceae</taxon>
        <taxon>Sediminicola</taxon>
    </lineage>
</organism>
<name>A0A2A4G5V6_9FLAO</name>
<evidence type="ECO:0000256" key="1">
    <source>
        <dbReference type="SAM" id="Coils"/>
    </source>
</evidence>
<protein>
    <recommendedName>
        <fullName evidence="5">Outer membrane protein beta-barrel domain-containing protein</fullName>
    </recommendedName>
</protein>